<proteinExistence type="predicted"/>
<keyword evidence="2" id="KW-0560">Oxidoreductase</keyword>
<keyword evidence="3" id="KW-1185">Reference proteome</keyword>
<dbReference type="Proteomes" id="UP000243232">
    <property type="component" value="Chromosome I"/>
</dbReference>
<evidence type="ECO:0000313" key="2">
    <source>
        <dbReference type="EMBL" id="SDU23054.1"/>
    </source>
</evidence>
<organism evidence="2 3">
    <name type="scientific">Pseudomonas pohangensis</name>
    <dbReference type="NCBI Taxonomy" id="364197"/>
    <lineage>
        <taxon>Bacteria</taxon>
        <taxon>Pseudomonadati</taxon>
        <taxon>Pseudomonadota</taxon>
        <taxon>Gammaproteobacteria</taxon>
        <taxon>Pseudomonadales</taxon>
        <taxon>Pseudomonadaceae</taxon>
        <taxon>Pseudomonas</taxon>
    </lineage>
</organism>
<evidence type="ECO:0000259" key="1">
    <source>
        <dbReference type="PROSITE" id="PS51819"/>
    </source>
</evidence>
<dbReference type="OrthoDB" id="9800438at2"/>
<name>A0A1H2GTU7_9PSED</name>
<dbReference type="SUPFAM" id="SSF54593">
    <property type="entry name" value="Glyoxalase/Bleomycin resistance protein/Dihydroxybiphenyl dioxygenase"/>
    <property type="match status" value="1"/>
</dbReference>
<protein>
    <submittedName>
        <fullName evidence="2">Catechol 2,3-dioxygenase</fullName>
    </submittedName>
</protein>
<dbReference type="PROSITE" id="PS51819">
    <property type="entry name" value="VOC"/>
    <property type="match status" value="1"/>
</dbReference>
<dbReference type="PANTHER" id="PTHR35006:SF1">
    <property type="entry name" value="BLL2941 PROTEIN"/>
    <property type="match status" value="1"/>
</dbReference>
<dbReference type="InterPro" id="IPR029068">
    <property type="entry name" value="Glyas_Bleomycin-R_OHBP_Dase"/>
</dbReference>
<sequence length="139" mass="15025">MFTYVCLGCDDLRRSVPFYDAVLGALGLSRCDTGDDSDWDGWVGWGTYEEDGLQEVALWLCQPFDGQPATVGNGSMVALKATSWAQVERFHQAALAHGGSCAGPPGLRPQYNPDFYAAYVRDPDGHKLAAVCRGFTAAQ</sequence>
<dbReference type="Pfam" id="PF00903">
    <property type="entry name" value="Glyoxalase"/>
    <property type="match status" value="1"/>
</dbReference>
<dbReference type="GO" id="GO:0051213">
    <property type="term" value="F:dioxygenase activity"/>
    <property type="evidence" value="ECO:0007669"/>
    <property type="project" value="UniProtKB-KW"/>
</dbReference>
<dbReference type="Gene3D" id="3.10.180.10">
    <property type="entry name" value="2,3-Dihydroxybiphenyl 1,2-Dioxygenase, domain 1"/>
    <property type="match status" value="1"/>
</dbReference>
<dbReference type="CDD" id="cd07262">
    <property type="entry name" value="VOC_like"/>
    <property type="match status" value="1"/>
</dbReference>
<dbReference type="STRING" id="364197.SAMN05216296_2535"/>
<dbReference type="RefSeq" id="WP_090195885.1">
    <property type="nucleotide sequence ID" value="NZ_LT629785.1"/>
</dbReference>
<keyword evidence="2" id="KW-0223">Dioxygenase</keyword>
<accession>A0A1H2GTU7</accession>
<dbReference type="PANTHER" id="PTHR35006">
    <property type="entry name" value="GLYOXALASE FAMILY PROTEIN (AFU_ORTHOLOGUE AFUA_5G14830)"/>
    <property type="match status" value="1"/>
</dbReference>
<dbReference type="AlphaFoldDB" id="A0A1H2GTU7"/>
<dbReference type="InterPro" id="IPR004360">
    <property type="entry name" value="Glyas_Fos-R_dOase_dom"/>
</dbReference>
<gene>
    <name evidence="2" type="ORF">SAMN05216296_2535</name>
</gene>
<feature type="domain" description="VOC" evidence="1">
    <location>
        <begin position="1"/>
        <end position="133"/>
    </location>
</feature>
<evidence type="ECO:0000313" key="3">
    <source>
        <dbReference type="Proteomes" id="UP000243232"/>
    </source>
</evidence>
<reference evidence="3" key="1">
    <citation type="submission" date="2016-10" db="EMBL/GenBank/DDBJ databases">
        <authorList>
            <person name="Varghese N."/>
            <person name="Submissions S."/>
        </authorList>
    </citation>
    <scope>NUCLEOTIDE SEQUENCE [LARGE SCALE GENOMIC DNA]</scope>
    <source>
        <strain evidence="3">DSM 17875</strain>
    </source>
</reference>
<dbReference type="InterPro" id="IPR037523">
    <property type="entry name" value="VOC_core"/>
</dbReference>
<dbReference type="EMBL" id="LT629785">
    <property type="protein sequence ID" value="SDU23054.1"/>
    <property type="molecule type" value="Genomic_DNA"/>
</dbReference>